<protein>
    <submittedName>
        <fullName evidence="7">Unannotated protein</fullName>
    </submittedName>
</protein>
<dbReference type="InterPro" id="IPR016166">
    <property type="entry name" value="FAD-bd_PCMH"/>
</dbReference>
<dbReference type="InterPro" id="IPR006093">
    <property type="entry name" value="Oxy_OxRdtase_FAD_BS"/>
</dbReference>
<evidence type="ECO:0000313" key="7">
    <source>
        <dbReference type="EMBL" id="CAB4874798.1"/>
    </source>
</evidence>
<dbReference type="Gene3D" id="3.40.462.20">
    <property type="match status" value="1"/>
</dbReference>
<evidence type="ECO:0000259" key="6">
    <source>
        <dbReference type="PROSITE" id="PS51387"/>
    </source>
</evidence>
<dbReference type="EMBL" id="CAFBLU010000013">
    <property type="protein sequence ID" value="CAB4874798.1"/>
    <property type="molecule type" value="Genomic_DNA"/>
</dbReference>
<dbReference type="Pfam" id="PF01565">
    <property type="entry name" value="FAD_binding_4"/>
    <property type="match status" value="1"/>
</dbReference>
<dbReference type="SUPFAM" id="SSF56176">
    <property type="entry name" value="FAD-binding/transporter-associated domain-like"/>
    <property type="match status" value="1"/>
</dbReference>
<evidence type="ECO:0000256" key="4">
    <source>
        <dbReference type="ARBA" id="ARBA00022827"/>
    </source>
</evidence>
<dbReference type="InterPro" id="IPR036318">
    <property type="entry name" value="FAD-bd_PCMH-like_sf"/>
</dbReference>
<dbReference type="GO" id="GO:0016491">
    <property type="term" value="F:oxidoreductase activity"/>
    <property type="evidence" value="ECO:0007669"/>
    <property type="project" value="UniProtKB-KW"/>
</dbReference>
<keyword evidence="4" id="KW-0274">FAD</keyword>
<dbReference type="InterPro" id="IPR050416">
    <property type="entry name" value="FAD-linked_Oxidoreductase"/>
</dbReference>
<reference evidence="7" key="1">
    <citation type="submission" date="2020-05" db="EMBL/GenBank/DDBJ databases">
        <authorList>
            <person name="Chiriac C."/>
            <person name="Salcher M."/>
            <person name="Ghai R."/>
            <person name="Kavagutti S V."/>
        </authorList>
    </citation>
    <scope>NUCLEOTIDE SEQUENCE</scope>
</reference>
<dbReference type="InterPro" id="IPR016167">
    <property type="entry name" value="FAD-bd_PCMH_sub1"/>
</dbReference>
<comment type="cofactor">
    <cofactor evidence="1">
        <name>FAD</name>
        <dbReference type="ChEBI" id="CHEBI:57692"/>
    </cofactor>
</comment>
<dbReference type="GO" id="GO:0071949">
    <property type="term" value="F:FAD binding"/>
    <property type="evidence" value="ECO:0007669"/>
    <property type="project" value="InterPro"/>
</dbReference>
<proteinExistence type="inferred from homology"/>
<name>A0A6J7DYN6_9ZZZZ</name>
<sequence length="447" mass="50013">MSILTPSDHGYEDARRAAVWNRRIPNENPDVIVLAETADDVINAVNDARAAGRKVSIRSGGHSWSGNHIRQGATLIDLSRMNSIVEINREAKRAIVEPGCQGTLLLKELMALDLFFPVGHCVGVGIGGFLLQGGFGWNSRVYGPACMSVTAVDVVTADGELVRADENNHPDLYWAARGSGPGFFGVVIRFHLKVYDRPKAIVNCAYIYPAEVLEDLFTWAGEIGPKVPIQMELILLPHFGFDGGKEIPVAGATFADSEEEAREIAKILETSPVLDRATVAMPYVPAQMEDFFGAVHFQYPDNHRWCPDNMWTHASAAELIPGIREIVRTLPEDPSDTQNFSHLQWMNWGPNHPDAPERPDMAFSNEDEIFLSAYAAWSDPALDETHSKWAAERMRGMEHLSTGTQLADENLSQRPSRFMTDENYARYDEYKAKYDPDDLFHTWWDRP</sequence>
<dbReference type="Gene3D" id="3.30.465.10">
    <property type="match status" value="1"/>
</dbReference>
<dbReference type="InterPro" id="IPR016169">
    <property type="entry name" value="FAD-bd_PCMH_sub2"/>
</dbReference>
<evidence type="ECO:0000256" key="1">
    <source>
        <dbReference type="ARBA" id="ARBA00001974"/>
    </source>
</evidence>
<dbReference type="PROSITE" id="PS00862">
    <property type="entry name" value="OX2_COVAL_FAD"/>
    <property type="match status" value="1"/>
</dbReference>
<keyword evidence="5" id="KW-0560">Oxidoreductase</keyword>
<accession>A0A6J7DYN6</accession>
<evidence type="ECO:0000256" key="5">
    <source>
        <dbReference type="ARBA" id="ARBA00023002"/>
    </source>
</evidence>
<comment type="similarity">
    <text evidence="2">Belongs to the oxygen-dependent FAD-linked oxidoreductase family.</text>
</comment>
<dbReference type="PANTHER" id="PTHR42973">
    <property type="entry name" value="BINDING OXIDOREDUCTASE, PUTATIVE (AFU_ORTHOLOGUE AFUA_1G17690)-RELATED"/>
    <property type="match status" value="1"/>
</dbReference>
<gene>
    <name evidence="7" type="ORF">UFOPK3444_00951</name>
</gene>
<evidence type="ECO:0000256" key="2">
    <source>
        <dbReference type="ARBA" id="ARBA00005466"/>
    </source>
</evidence>
<organism evidence="7">
    <name type="scientific">freshwater metagenome</name>
    <dbReference type="NCBI Taxonomy" id="449393"/>
    <lineage>
        <taxon>unclassified sequences</taxon>
        <taxon>metagenomes</taxon>
        <taxon>ecological metagenomes</taxon>
    </lineage>
</organism>
<dbReference type="PROSITE" id="PS51387">
    <property type="entry name" value="FAD_PCMH"/>
    <property type="match status" value="1"/>
</dbReference>
<dbReference type="InterPro" id="IPR006094">
    <property type="entry name" value="Oxid_FAD_bind_N"/>
</dbReference>
<dbReference type="AlphaFoldDB" id="A0A6J7DYN6"/>
<keyword evidence="3" id="KW-0285">Flavoprotein</keyword>
<dbReference type="Gene3D" id="3.30.43.10">
    <property type="entry name" value="Uridine Diphospho-n-acetylenolpyruvylglucosamine Reductase, domain 2"/>
    <property type="match status" value="1"/>
</dbReference>
<dbReference type="PANTHER" id="PTHR42973:SF39">
    <property type="entry name" value="FAD-BINDING PCMH-TYPE DOMAIN-CONTAINING PROTEIN"/>
    <property type="match status" value="1"/>
</dbReference>
<feature type="domain" description="FAD-binding PCMH-type" evidence="6">
    <location>
        <begin position="25"/>
        <end position="197"/>
    </location>
</feature>
<evidence type="ECO:0000256" key="3">
    <source>
        <dbReference type="ARBA" id="ARBA00022630"/>
    </source>
</evidence>